<feature type="region of interest" description="Disordered" evidence="1">
    <location>
        <begin position="62"/>
        <end position="131"/>
    </location>
</feature>
<dbReference type="Proteomes" id="UP000011991">
    <property type="component" value="Unassembled WGS sequence"/>
</dbReference>
<dbReference type="EMBL" id="ANOG01000719">
    <property type="protein sequence ID" value="EMI18007.1"/>
    <property type="molecule type" value="Genomic_DNA"/>
</dbReference>
<keyword evidence="2" id="KW-1133">Transmembrane helix</keyword>
<dbReference type="AlphaFoldDB" id="M5RRJ0"/>
<proteinExistence type="predicted"/>
<comment type="caution">
    <text evidence="3">The sequence shown here is derived from an EMBL/GenBank/DDBJ whole genome shotgun (WGS) entry which is preliminary data.</text>
</comment>
<dbReference type="PATRIC" id="fig|1265738.3.peg.5102"/>
<keyword evidence="4" id="KW-1185">Reference proteome</keyword>
<organism evidence="3 4">
    <name type="scientific">Rhodopirellula maiorica SM1</name>
    <dbReference type="NCBI Taxonomy" id="1265738"/>
    <lineage>
        <taxon>Bacteria</taxon>
        <taxon>Pseudomonadati</taxon>
        <taxon>Planctomycetota</taxon>
        <taxon>Planctomycetia</taxon>
        <taxon>Pirellulales</taxon>
        <taxon>Pirellulaceae</taxon>
        <taxon>Novipirellula</taxon>
    </lineage>
</organism>
<evidence type="ECO:0000313" key="4">
    <source>
        <dbReference type="Proteomes" id="UP000011991"/>
    </source>
</evidence>
<name>M5RRJ0_9BACT</name>
<sequence>MSDKPPPSLQPYQTPPEVKEARRPIRFRAAKLAVLMLILFGGGVFAYRAVRVMRNEVNLNRLPADPNREPIGSRYPARDDSTPENEFDPVEGAISGDLESVATPRQTIDLVTPDSAIGSPPPEVESASAVP</sequence>
<feature type="region of interest" description="Disordered" evidence="1">
    <location>
        <begin position="1"/>
        <end position="20"/>
    </location>
</feature>
<protein>
    <submittedName>
        <fullName evidence="3">Uncharacterized protein</fullName>
    </submittedName>
</protein>
<dbReference type="RefSeq" id="WP_008702225.1">
    <property type="nucleotide sequence ID" value="NZ_ANOG01000719.1"/>
</dbReference>
<gene>
    <name evidence="3" type="ORF">RMSM_05074</name>
</gene>
<reference evidence="3 4" key="1">
    <citation type="journal article" date="2013" name="Mar. Genomics">
        <title>Expression of sulfatases in Rhodopirellula baltica and the diversity of sulfatases in the genus Rhodopirellula.</title>
        <authorList>
            <person name="Wegner C.E."/>
            <person name="Richter-Heitmann T."/>
            <person name="Klindworth A."/>
            <person name="Klockow C."/>
            <person name="Richter M."/>
            <person name="Achstetter T."/>
            <person name="Glockner F.O."/>
            <person name="Harder J."/>
        </authorList>
    </citation>
    <scope>NUCLEOTIDE SEQUENCE [LARGE SCALE GENOMIC DNA]</scope>
    <source>
        <strain evidence="3 4">SM1</strain>
    </source>
</reference>
<evidence type="ECO:0000256" key="1">
    <source>
        <dbReference type="SAM" id="MobiDB-lite"/>
    </source>
</evidence>
<evidence type="ECO:0000256" key="2">
    <source>
        <dbReference type="SAM" id="Phobius"/>
    </source>
</evidence>
<accession>M5RRJ0</accession>
<evidence type="ECO:0000313" key="3">
    <source>
        <dbReference type="EMBL" id="EMI18007.1"/>
    </source>
</evidence>
<feature type="transmembrane region" description="Helical" evidence="2">
    <location>
        <begin position="32"/>
        <end position="50"/>
    </location>
</feature>
<keyword evidence="2" id="KW-0472">Membrane</keyword>
<keyword evidence="2" id="KW-0812">Transmembrane</keyword>